<comment type="caution">
    <text evidence="1">The sequence shown here is derived from an EMBL/GenBank/DDBJ whole genome shotgun (WGS) entry which is preliminary data.</text>
</comment>
<reference evidence="1" key="1">
    <citation type="journal article" date="2022" name="G3 (Bethesda)">
        <title>High quality genome of the basidiomycete yeast Dioszegia hungarica PDD-24b-2 isolated from cloud water.</title>
        <authorList>
            <person name="Jarrige D."/>
            <person name="Haridas S."/>
            <person name="Bleykasten-Grosshans C."/>
            <person name="Joly M."/>
            <person name="Nadalig T."/>
            <person name="Sancelme M."/>
            <person name="Vuilleumier S."/>
            <person name="Grigoriev I.V."/>
            <person name="Amato P."/>
            <person name="Bringel F."/>
        </authorList>
    </citation>
    <scope>NUCLEOTIDE SEQUENCE</scope>
    <source>
        <strain evidence="1">PDD-24b-2</strain>
    </source>
</reference>
<evidence type="ECO:0000313" key="1">
    <source>
        <dbReference type="EMBL" id="KAI9633915.1"/>
    </source>
</evidence>
<protein>
    <submittedName>
        <fullName evidence="1">Uncharacterized protein</fullName>
    </submittedName>
</protein>
<organism evidence="1 2">
    <name type="scientific">Dioszegia hungarica</name>
    <dbReference type="NCBI Taxonomy" id="4972"/>
    <lineage>
        <taxon>Eukaryota</taxon>
        <taxon>Fungi</taxon>
        <taxon>Dikarya</taxon>
        <taxon>Basidiomycota</taxon>
        <taxon>Agaricomycotina</taxon>
        <taxon>Tremellomycetes</taxon>
        <taxon>Tremellales</taxon>
        <taxon>Bulleribasidiaceae</taxon>
        <taxon>Dioszegia</taxon>
    </lineage>
</organism>
<sequence>MKNTRAMQSTTLALAGTTMPSIRSSASRSSIALRREALTPSLQPFAFPVHEGGNRIQDTSVNMSIGDTHITYQYPSRGIPELKYGTCDIAVELDKLRRSQAVLQKTRLQSTEDSDKGTKERAALDGMLEYYADAISSVQKTFLPYSKFAEEGWQFIELHDAIKQAEPDVRDILTQAMEVLTNTMRDVKEAQTAYNILQGHHAKWSAGRTAAECSDESLACPPSSMQLSTSDDAKSRMIARIQTRSKRLSSMAIEDESAAGGVLAAIASLCP</sequence>
<dbReference type="GeneID" id="77726820"/>
<gene>
    <name evidence="1" type="ORF">MKK02DRAFT_28663</name>
</gene>
<evidence type="ECO:0000313" key="2">
    <source>
        <dbReference type="Proteomes" id="UP001164286"/>
    </source>
</evidence>
<proteinExistence type="predicted"/>
<name>A0AA38LSC0_9TREE</name>
<accession>A0AA38LSC0</accession>
<keyword evidence="2" id="KW-1185">Reference proteome</keyword>
<dbReference type="RefSeq" id="XP_052943692.1">
    <property type="nucleotide sequence ID" value="XM_053087615.1"/>
</dbReference>
<dbReference type="EMBL" id="JAKWFO010000008">
    <property type="protein sequence ID" value="KAI9633915.1"/>
    <property type="molecule type" value="Genomic_DNA"/>
</dbReference>
<dbReference type="Proteomes" id="UP001164286">
    <property type="component" value="Unassembled WGS sequence"/>
</dbReference>
<dbReference type="AlphaFoldDB" id="A0AA38LSC0"/>